<dbReference type="AlphaFoldDB" id="A0AAE0P0H7"/>
<keyword evidence="3 7" id="KW-0862">Zinc</keyword>
<dbReference type="CDD" id="cd12257">
    <property type="entry name" value="RRM1_RBM26_like"/>
    <property type="match status" value="1"/>
</dbReference>
<feature type="domain" description="C3H1-type" evidence="11">
    <location>
        <begin position="273"/>
        <end position="300"/>
    </location>
</feature>
<dbReference type="FunFam" id="3.30.70.330:FF:000647">
    <property type="entry name" value="CCCH zinc finger and RRM domain protein"/>
    <property type="match status" value="1"/>
</dbReference>
<feature type="compositionally biased region" description="Acidic residues" evidence="9">
    <location>
        <begin position="826"/>
        <end position="842"/>
    </location>
</feature>
<feature type="region of interest" description="Disordered" evidence="9">
    <location>
        <begin position="159"/>
        <end position="192"/>
    </location>
</feature>
<evidence type="ECO:0000256" key="7">
    <source>
        <dbReference type="PROSITE-ProRule" id="PRU00723"/>
    </source>
</evidence>
<feature type="coiled-coil region" evidence="8">
    <location>
        <begin position="499"/>
        <end position="540"/>
    </location>
</feature>
<dbReference type="InterPro" id="IPR002483">
    <property type="entry name" value="PWI_dom"/>
</dbReference>
<evidence type="ECO:0000259" key="10">
    <source>
        <dbReference type="PROSITE" id="PS50102"/>
    </source>
</evidence>
<organism evidence="12 13">
    <name type="scientific">Podospora didyma</name>
    <dbReference type="NCBI Taxonomy" id="330526"/>
    <lineage>
        <taxon>Eukaryota</taxon>
        <taxon>Fungi</taxon>
        <taxon>Dikarya</taxon>
        <taxon>Ascomycota</taxon>
        <taxon>Pezizomycotina</taxon>
        <taxon>Sordariomycetes</taxon>
        <taxon>Sordariomycetidae</taxon>
        <taxon>Sordariales</taxon>
        <taxon>Podosporaceae</taxon>
        <taxon>Podospora</taxon>
    </lineage>
</organism>
<feature type="compositionally biased region" description="Polar residues" evidence="9">
    <location>
        <begin position="476"/>
        <end position="488"/>
    </location>
</feature>
<feature type="region of interest" description="Disordered" evidence="9">
    <location>
        <begin position="344"/>
        <end position="373"/>
    </location>
</feature>
<evidence type="ECO:0000256" key="6">
    <source>
        <dbReference type="PROSITE-ProRule" id="PRU00176"/>
    </source>
</evidence>
<dbReference type="Gene3D" id="1.20.1390.10">
    <property type="entry name" value="PWI domain"/>
    <property type="match status" value="1"/>
</dbReference>
<accession>A0AAE0P0H7</accession>
<feature type="compositionally biased region" description="Polar residues" evidence="9">
    <location>
        <begin position="750"/>
        <end position="768"/>
    </location>
</feature>
<dbReference type="Pfam" id="PF00076">
    <property type="entry name" value="RRM_1"/>
    <property type="match status" value="1"/>
</dbReference>
<dbReference type="InterPro" id="IPR000571">
    <property type="entry name" value="Znf_CCCH"/>
</dbReference>
<dbReference type="EMBL" id="JAULSW010000002">
    <property type="protein sequence ID" value="KAK3391047.1"/>
    <property type="molecule type" value="Genomic_DNA"/>
</dbReference>
<dbReference type="GO" id="GO:0008270">
    <property type="term" value="F:zinc ion binding"/>
    <property type="evidence" value="ECO:0007669"/>
    <property type="project" value="UniProtKB-KW"/>
</dbReference>
<evidence type="ECO:0000256" key="1">
    <source>
        <dbReference type="ARBA" id="ARBA00022723"/>
    </source>
</evidence>
<dbReference type="PANTHER" id="PTHR14398:SF0">
    <property type="entry name" value="ZINC FINGER PROTEIN SWM"/>
    <property type="match status" value="1"/>
</dbReference>
<keyword evidence="8" id="KW-0175">Coiled coil</keyword>
<feature type="compositionally biased region" description="Polar residues" evidence="9">
    <location>
        <begin position="567"/>
        <end position="577"/>
    </location>
</feature>
<reference evidence="12" key="2">
    <citation type="submission" date="2023-06" db="EMBL/GenBank/DDBJ databases">
        <authorList>
            <consortium name="Lawrence Berkeley National Laboratory"/>
            <person name="Haridas S."/>
            <person name="Hensen N."/>
            <person name="Bonometti L."/>
            <person name="Westerberg I."/>
            <person name="Brannstrom I.O."/>
            <person name="Guillou S."/>
            <person name="Cros-Aarteil S."/>
            <person name="Calhoun S."/>
            <person name="Kuo A."/>
            <person name="Mondo S."/>
            <person name="Pangilinan J."/>
            <person name="Riley R."/>
            <person name="LaButti K."/>
            <person name="Andreopoulos B."/>
            <person name="Lipzen A."/>
            <person name="Chen C."/>
            <person name="Yanf M."/>
            <person name="Daum C."/>
            <person name="Ng V."/>
            <person name="Clum A."/>
            <person name="Steindorff A."/>
            <person name="Ohm R."/>
            <person name="Martin F."/>
            <person name="Silar P."/>
            <person name="Natvig D."/>
            <person name="Lalanne C."/>
            <person name="Gautier V."/>
            <person name="Ament-velasquez S.L."/>
            <person name="Kruys A."/>
            <person name="Hutchinson M.I."/>
            <person name="Powell A.J."/>
            <person name="Barry K."/>
            <person name="Miller A.N."/>
            <person name="Grigoriev I.V."/>
            <person name="Debuchy R."/>
            <person name="Gladieux P."/>
            <person name="Thoren M.H."/>
            <person name="Johannesson H."/>
        </authorList>
    </citation>
    <scope>NUCLEOTIDE SEQUENCE</scope>
    <source>
        <strain evidence="12">CBS 232.78</strain>
    </source>
</reference>
<dbReference type="SUPFAM" id="SSF54928">
    <property type="entry name" value="RNA-binding domain, RBD"/>
    <property type="match status" value="1"/>
</dbReference>
<evidence type="ECO:0000256" key="5">
    <source>
        <dbReference type="ARBA" id="ARBA00043866"/>
    </source>
</evidence>
<dbReference type="PROSITE" id="PS50102">
    <property type="entry name" value="RRM"/>
    <property type="match status" value="1"/>
</dbReference>
<dbReference type="Proteomes" id="UP001285441">
    <property type="component" value="Unassembled WGS sequence"/>
</dbReference>
<keyword evidence="4 6" id="KW-0694">RNA-binding</keyword>
<proteinExistence type="predicted"/>
<dbReference type="CDD" id="cd22249">
    <property type="entry name" value="UDM1_RNF168_RNF169-like"/>
    <property type="match status" value="1"/>
</dbReference>
<sequence>MSLVPEETRDDLRKWIVKRLENTSDADADVLADYVLALLQHDGSTEEVRMLCETQLPDFLKEDAHTFVNDVFGVIASQSYLPVALQRPPPRREPPHPLVTAQFHAQQFLPAGGLSYDDLPVPQVPPPLSGAPYQNQNGSRKRPFNDQGVIADAQIGRDDRFNDGRSFKQARRGRGGSVGRGGRGDDGNGFATSQVPAATFSQMGNQPQLPHFTPTDLTNPALNPNSPHFDPAAAMEAFFKLQQQIQMAGGMIPDYSALARGGPHAGGARAQVRRQQRCRDYDSKGYCARGATCMFVHGDNVPFAQEPTSFVQPDTQPPLDEEYDPSDALMTGIFNRPMPIPLQQTFAPGGHHQPRQKGGKQQQPAKRRKAHFSADGPVFDRAKSTIVVENIPEENFSEDQVRDYFSQFGNVVEISMQPYKRLALVKFEHWGQANAAWKSPKSVFENRFVKIFWYNDDETVLPTSMPLNGGVASGLKQSGSVTGQSVTGAGSPAPPEIDMEELMRKQAEAQRIYEEKTRKLQEVELQRQEIEKRQQELLAKQRLEKARLAAKLAKKSQGSGVTGGNGESTSDSTKPVNQTEALRAQLAMLEDEAKQLGLDPDAMSETSSTWNPRGGSFVRGRGAPGYYRARGFAPRGARGGAFRGGRGNHHAAYAAYSLDNRPKKVVLTGVDFTVPEKDETLRQYLFGIGEFTDIQTSPSSAEITFKDRKTAEKLFNGLALNNNEIPGLDGQVEPSWSAGGASSVSLGSTPAASNSGTPGGTVTSSFSKTWPAGGQVNHNTKNNAMKHHQNLPPPSDDNTVMGNGSDDKDVNIILERSTHQDHADMDYDVADDNQWDNGWDVE</sequence>
<feature type="region of interest" description="Disordered" evidence="9">
    <location>
        <begin position="730"/>
        <end position="842"/>
    </location>
</feature>
<dbReference type="Pfam" id="PF01480">
    <property type="entry name" value="PWI"/>
    <property type="match status" value="1"/>
</dbReference>
<evidence type="ECO:0000256" key="4">
    <source>
        <dbReference type="ARBA" id="ARBA00022884"/>
    </source>
</evidence>
<evidence type="ECO:0000256" key="2">
    <source>
        <dbReference type="ARBA" id="ARBA00022771"/>
    </source>
</evidence>
<dbReference type="InterPro" id="IPR000504">
    <property type="entry name" value="RRM_dom"/>
</dbReference>
<feature type="region of interest" description="Disordered" evidence="9">
    <location>
        <begin position="476"/>
        <end position="496"/>
    </location>
</feature>
<dbReference type="PROSITE" id="PS50103">
    <property type="entry name" value="ZF_C3H1"/>
    <property type="match status" value="1"/>
</dbReference>
<evidence type="ECO:0000256" key="8">
    <source>
        <dbReference type="SAM" id="Coils"/>
    </source>
</evidence>
<gene>
    <name evidence="12" type="ORF">B0H63DRAFT_467138</name>
</gene>
<dbReference type="InterPro" id="IPR045137">
    <property type="entry name" value="RBM26/27"/>
</dbReference>
<feature type="region of interest" description="Disordered" evidence="9">
    <location>
        <begin position="551"/>
        <end position="577"/>
    </location>
</feature>
<evidence type="ECO:0000256" key="3">
    <source>
        <dbReference type="ARBA" id="ARBA00022833"/>
    </source>
</evidence>
<feature type="domain" description="RRM" evidence="10">
    <location>
        <begin position="384"/>
        <end position="456"/>
    </location>
</feature>
<dbReference type="InterPro" id="IPR036855">
    <property type="entry name" value="Znf_CCCH_sf"/>
</dbReference>
<dbReference type="Gene3D" id="3.30.70.330">
    <property type="match status" value="1"/>
</dbReference>
<evidence type="ECO:0000313" key="12">
    <source>
        <dbReference type="EMBL" id="KAK3391047.1"/>
    </source>
</evidence>
<keyword evidence="1 7" id="KW-0479">Metal-binding</keyword>
<dbReference type="InterPro" id="IPR035979">
    <property type="entry name" value="RBD_domain_sf"/>
</dbReference>
<comment type="caution">
    <text evidence="12">The sequence shown here is derived from an EMBL/GenBank/DDBJ whole genome shotgun (WGS) entry which is preliminary data.</text>
</comment>
<dbReference type="GO" id="GO:0003723">
    <property type="term" value="F:RNA binding"/>
    <property type="evidence" value="ECO:0007669"/>
    <property type="project" value="UniProtKB-UniRule"/>
</dbReference>
<evidence type="ECO:0008006" key="14">
    <source>
        <dbReference type="Google" id="ProtNLM"/>
    </source>
</evidence>
<feature type="compositionally biased region" description="Low complexity" evidence="9">
    <location>
        <begin position="735"/>
        <end position="748"/>
    </location>
</feature>
<dbReference type="InterPro" id="IPR012677">
    <property type="entry name" value="Nucleotide-bd_a/b_plait_sf"/>
</dbReference>
<feature type="zinc finger region" description="C3H1-type" evidence="7">
    <location>
        <begin position="273"/>
        <end position="300"/>
    </location>
</feature>
<feature type="compositionally biased region" description="Basic and acidic residues" evidence="9">
    <location>
        <begin position="805"/>
        <end position="825"/>
    </location>
</feature>
<protein>
    <recommendedName>
        <fullName evidence="14">RNA-binding protein</fullName>
    </recommendedName>
</protein>
<dbReference type="GO" id="GO:0005634">
    <property type="term" value="C:nucleus"/>
    <property type="evidence" value="ECO:0007669"/>
    <property type="project" value="TreeGrafter"/>
</dbReference>
<evidence type="ECO:0000256" key="9">
    <source>
        <dbReference type="SAM" id="MobiDB-lite"/>
    </source>
</evidence>
<evidence type="ECO:0000259" key="11">
    <source>
        <dbReference type="PROSITE" id="PS50103"/>
    </source>
</evidence>
<dbReference type="SMART" id="SM00360">
    <property type="entry name" value="RRM"/>
    <property type="match status" value="1"/>
</dbReference>
<evidence type="ECO:0000313" key="13">
    <source>
        <dbReference type="Proteomes" id="UP001285441"/>
    </source>
</evidence>
<name>A0AAE0P0H7_9PEZI</name>
<comment type="function">
    <text evidence="5">May be involved in the turnover of nuclear polyadenylated (pA+) RNA.</text>
</comment>
<dbReference type="PANTHER" id="PTHR14398">
    <property type="entry name" value="RNA RECOGNITION RRM/RNP DOMAIN"/>
    <property type="match status" value="1"/>
</dbReference>
<dbReference type="SUPFAM" id="SSF90229">
    <property type="entry name" value="CCCH zinc finger"/>
    <property type="match status" value="1"/>
</dbReference>
<keyword evidence="13" id="KW-1185">Reference proteome</keyword>
<dbReference type="SMART" id="SM00356">
    <property type="entry name" value="ZnF_C3H1"/>
    <property type="match status" value="1"/>
</dbReference>
<keyword evidence="2 7" id="KW-0863">Zinc-finger</keyword>
<reference evidence="12" key="1">
    <citation type="journal article" date="2023" name="Mol. Phylogenet. Evol.">
        <title>Genome-scale phylogeny and comparative genomics of the fungal order Sordariales.</title>
        <authorList>
            <person name="Hensen N."/>
            <person name="Bonometti L."/>
            <person name="Westerberg I."/>
            <person name="Brannstrom I.O."/>
            <person name="Guillou S."/>
            <person name="Cros-Aarteil S."/>
            <person name="Calhoun S."/>
            <person name="Haridas S."/>
            <person name="Kuo A."/>
            <person name="Mondo S."/>
            <person name="Pangilinan J."/>
            <person name="Riley R."/>
            <person name="LaButti K."/>
            <person name="Andreopoulos B."/>
            <person name="Lipzen A."/>
            <person name="Chen C."/>
            <person name="Yan M."/>
            <person name="Daum C."/>
            <person name="Ng V."/>
            <person name="Clum A."/>
            <person name="Steindorff A."/>
            <person name="Ohm R.A."/>
            <person name="Martin F."/>
            <person name="Silar P."/>
            <person name="Natvig D.O."/>
            <person name="Lalanne C."/>
            <person name="Gautier V."/>
            <person name="Ament-Velasquez S.L."/>
            <person name="Kruys A."/>
            <person name="Hutchinson M.I."/>
            <person name="Powell A.J."/>
            <person name="Barry K."/>
            <person name="Miller A.N."/>
            <person name="Grigoriev I.V."/>
            <person name="Debuchy R."/>
            <person name="Gladieux P."/>
            <person name="Hiltunen Thoren M."/>
            <person name="Johannesson H."/>
        </authorList>
    </citation>
    <scope>NUCLEOTIDE SEQUENCE</scope>
    <source>
        <strain evidence="12">CBS 232.78</strain>
    </source>
</reference>